<organism evidence="8">
    <name type="scientific">Triatoma infestans</name>
    <name type="common">Assassin bug</name>
    <dbReference type="NCBI Taxonomy" id="30076"/>
    <lineage>
        <taxon>Eukaryota</taxon>
        <taxon>Metazoa</taxon>
        <taxon>Ecdysozoa</taxon>
        <taxon>Arthropoda</taxon>
        <taxon>Hexapoda</taxon>
        <taxon>Insecta</taxon>
        <taxon>Pterygota</taxon>
        <taxon>Neoptera</taxon>
        <taxon>Paraneoptera</taxon>
        <taxon>Hemiptera</taxon>
        <taxon>Heteroptera</taxon>
        <taxon>Panheteroptera</taxon>
        <taxon>Cimicomorpha</taxon>
        <taxon>Reduviidae</taxon>
        <taxon>Triatominae</taxon>
        <taxon>Triatoma</taxon>
    </lineage>
</organism>
<evidence type="ECO:0000256" key="4">
    <source>
        <dbReference type="ARBA" id="ARBA00022917"/>
    </source>
</evidence>
<dbReference type="Gene3D" id="3.90.45.10">
    <property type="entry name" value="Peptide deformylase"/>
    <property type="match status" value="1"/>
</dbReference>
<comment type="catalytic activity">
    <reaction evidence="6 7">
        <text>N-terminal N-formyl-L-methionyl-[peptide] + H2O = N-terminal L-methionyl-[peptide] + formate</text>
        <dbReference type="Rhea" id="RHEA:24420"/>
        <dbReference type="Rhea" id="RHEA-COMP:10639"/>
        <dbReference type="Rhea" id="RHEA-COMP:10640"/>
        <dbReference type="ChEBI" id="CHEBI:15377"/>
        <dbReference type="ChEBI" id="CHEBI:15740"/>
        <dbReference type="ChEBI" id="CHEBI:49298"/>
        <dbReference type="ChEBI" id="CHEBI:64731"/>
        <dbReference type="EC" id="3.5.1.88"/>
    </reaction>
</comment>
<proteinExistence type="evidence at transcript level"/>
<evidence type="ECO:0000256" key="6">
    <source>
        <dbReference type="ARBA" id="ARBA00048875"/>
    </source>
</evidence>
<dbReference type="SUPFAM" id="SSF56420">
    <property type="entry name" value="Peptide deformylase"/>
    <property type="match status" value="1"/>
</dbReference>
<dbReference type="CDD" id="cd00487">
    <property type="entry name" value="Pep_deformylase"/>
    <property type="match status" value="1"/>
</dbReference>
<dbReference type="PANTHER" id="PTHR10458">
    <property type="entry name" value="PEPTIDE DEFORMYLASE"/>
    <property type="match status" value="1"/>
</dbReference>
<evidence type="ECO:0000256" key="7">
    <source>
        <dbReference type="RuleBase" id="RU362111"/>
    </source>
</evidence>
<name>A0A023F2A0_TRIIF</name>
<dbReference type="GO" id="GO:0005739">
    <property type="term" value="C:mitochondrion"/>
    <property type="evidence" value="ECO:0007669"/>
    <property type="project" value="UniProtKB-ARBA"/>
</dbReference>
<keyword evidence="3 7" id="KW-0378">Hydrolase</keyword>
<keyword evidence="4 7" id="KW-0648">Protein biosynthesis</keyword>
<keyword evidence="2 7" id="KW-0479">Metal-binding</keyword>
<evidence type="ECO:0000256" key="1">
    <source>
        <dbReference type="ARBA" id="ARBA00010759"/>
    </source>
</evidence>
<accession>A0A023F2A0</accession>
<dbReference type="InterPro" id="IPR023635">
    <property type="entry name" value="Peptide_deformylase"/>
</dbReference>
<protein>
    <recommendedName>
        <fullName evidence="7">Peptide deformylase</fullName>
        <ecNumber evidence="7">3.5.1.88</ecNumber>
    </recommendedName>
</protein>
<evidence type="ECO:0000313" key="8">
    <source>
        <dbReference type="EMBL" id="JAC15099.1"/>
    </source>
</evidence>
<dbReference type="GO" id="GO:0046872">
    <property type="term" value="F:metal ion binding"/>
    <property type="evidence" value="ECO:0007669"/>
    <property type="project" value="UniProtKB-KW"/>
</dbReference>
<dbReference type="PRINTS" id="PR01576">
    <property type="entry name" value="PDEFORMYLASE"/>
</dbReference>
<dbReference type="PIRSF" id="PIRSF004749">
    <property type="entry name" value="Pep_def"/>
    <property type="match status" value="1"/>
</dbReference>
<comment type="function">
    <text evidence="5 7">Removes the formyl group from the N-terminal Met of newly synthesized proteins.</text>
</comment>
<dbReference type="PANTHER" id="PTHR10458:SF2">
    <property type="entry name" value="PEPTIDE DEFORMYLASE, MITOCHONDRIAL"/>
    <property type="match status" value="1"/>
</dbReference>
<sequence length="214" mass="24981">MNLRLFKILYQNWWRGTPPAAPYKHIVQIGDPVLRQKARDVDPTKLNDVFIQQLFSRLYVLMKKSDAAGIAAPQIGVSLRIFAVQFPIKKKFHSPAMYDQREMEPIPLQVWVNPVMKILDYEKIVFDECCESMKGYTANIPRYKKVLLKGLDHNGKEKSWEAKGWSARIIQHEMDHLDGKFFTDIMDPKSLTCTVWDVVNRTEGRIYTTYMVNK</sequence>
<dbReference type="HAMAP" id="MF_00163">
    <property type="entry name" value="Pep_deformylase"/>
    <property type="match status" value="1"/>
</dbReference>
<dbReference type="GO" id="GO:0006412">
    <property type="term" value="P:translation"/>
    <property type="evidence" value="ECO:0007669"/>
    <property type="project" value="UniProtKB-KW"/>
</dbReference>
<dbReference type="FunFam" id="3.90.45.10:FF:000003">
    <property type="entry name" value="Peptide deformylase"/>
    <property type="match status" value="1"/>
</dbReference>
<comment type="similarity">
    <text evidence="1 7">Belongs to the polypeptide deformylase family.</text>
</comment>
<dbReference type="Pfam" id="PF01327">
    <property type="entry name" value="Pep_deformylase"/>
    <property type="match status" value="1"/>
</dbReference>
<evidence type="ECO:0000256" key="3">
    <source>
        <dbReference type="ARBA" id="ARBA00022801"/>
    </source>
</evidence>
<dbReference type="EC" id="3.5.1.88" evidence="7"/>
<dbReference type="EMBL" id="GBBI01003613">
    <property type="protein sequence ID" value="JAC15099.1"/>
    <property type="molecule type" value="mRNA"/>
</dbReference>
<evidence type="ECO:0000256" key="2">
    <source>
        <dbReference type="ARBA" id="ARBA00022723"/>
    </source>
</evidence>
<evidence type="ECO:0000256" key="5">
    <source>
        <dbReference type="ARBA" id="ARBA00037114"/>
    </source>
</evidence>
<dbReference type="NCBIfam" id="NF001159">
    <property type="entry name" value="PRK00150.1-3"/>
    <property type="match status" value="1"/>
</dbReference>
<dbReference type="AlphaFoldDB" id="A0A023F2A0"/>
<dbReference type="InterPro" id="IPR036821">
    <property type="entry name" value="Peptide_deformylase_sf"/>
</dbReference>
<dbReference type="GO" id="GO:0042586">
    <property type="term" value="F:peptide deformylase activity"/>
    <property type="evidence" value="ECO:0007669"/>
    <property type="project" value="UniProtKB-EC"/>
</dbReference>
<reference evidence="8" key="1">
    <citation type="journal article" date="2014" name="PLoS Negl. Trop. Dis.">
        <title>An updated insight into the Sialotranscriptome of Triatoma infestans: developmental stage and geographic variations.</title>
        <authorList>
            <person name="Schwarz A."/>
            <person name="Medrano-Mercado N."/>
            <person name="Schaub G.A."/>
            <person name="Struchiner C.J."/>
            <person name="Bargues M.D."/>
            <person name="Levy M.Z."/>
            <person name="Ribeiro J.M."/>
        </authorList>
    </citation>
    <scope>NUCLEOTIDE SEQUENCE</scope>
    <source>
        <strain evidence="8">Chile</strain>
        <tissue evidence="8">Salivary glands</tissue>
    </source>
</reference>